<comment type="subcellular location">
    <subcellularLocation>
        <location evidence="10">Cytoplasm</location>
    </subcellularLocation>
</comment>
<dbReference type="InterPro" id="IPR010914">
    <property type="entry name" value="RsgA_GTPase_dom"/>
</dbReference>
<dbReference type="PROSITE" id="PS51721">
    <property type="entry name" value="G_CP"/>
    <property type="match status" value="1"/>
</dbReference>
<keyword evidence="8 10" id="KW-0694">RNA-binding</keyword>
<dbReference type="eggNOG" id="COG1162">
    <property type="taxonomic scope" value="Bacteria"/>
</dbReference>
<dbReference type="InterPro" id="IPR012340">
    <property type="entry name" value="NA-bd_OB-fold"/>
</dbReference>
<dbReference type="CDD" id="cd04466">
    <property type="entry name" value="S1_YloQ_GTPase"/>
    <property type="match status" value="1"/>
</dbReference>
<dbReference type="EMBL" id="ACKZ01000020">
    <property type="protein sequence ID" value="EEW36878.1"/>
    <property type="molecule type" value="Genomic_DNA"/>
</dbReference>
<dbReference type="InterPro" id="IPR004881">
    <property type="entry name" value="Ribosome_biogen_GTPase_RsgA"/>
</dbReference>
<evidence type="ECO:0000313" key="14">
    <source>
        <dbReference type="Proteomes" id="UP000005926"/>
    </source>
</evidence>
<dbReference type="InterPro" id="IPR031944">
    <property type="entry name" value="RsgA_N"/>
</dbReference>
<evidence type="ECO:0000259" key="12">
    <source>
        <dbReference type="PROSITE" id="PS51721"/>
    </source>
</evidence>
<dbReference type="PANTHER" id="PTHR32120:SF11">
    <property type="entry name" value="SMALL RIBOSOMAL SUBUNIT BIOGENESIS GTPASE RSGA 1, MITOCHONDRIAL-RELATED"/>
    <property type="match status" value="1"/>
</dbReference>
<dbReference type="HOGENOM" id="CLU_033617_2_1_9"/>
<reference evidence="13 14" key="1">
    <citation type="submission" date="2009-08" db="EMBL/GenBank/DDBJ databases">
        <authorList>
            <person name="Muzny D."/>
            <person name="Qin X."/>
            <person name="Deng J."/>
            <person name="Jiang H."/>
            <person name="Liu Y."/>
            <person name="Qu J."/>
            <person name="Song X.-Z."/>
            <person name="Zhang L."/>
            <person name="Thornton R."/>
            <person name="Coyle M."/>
            <person name="Francisco L."/>
            <person name="Jackson L."/>
            <person name="Javaid M."/>
            <person name="Korchina V."/>
            <person name="Kovar C."/>
            <person name="Mata R."/>
            <person name="Mathew T."/>
            <person name="Ngo R."/>
            <person name="Nguyen L."/>
            <person name="Nguyen N."/>
            <person name="Okwuonu G."/>
            <person name="Ongeri F."/>
            <person name="Pham C."/>
            <person name="Simmons D."/>
            <person name="Wilczek-Boney K."/>
            <person name="Hale W."/>
            <person name="Jakkamsetti A."/>
            <person name="Pham P."/>
            <person name="Ruth R."/>
            <person name="San Lucas F."/>
            <person name="Warren J."/>
            <person name="Zhang J."/>
            <person name="Zhao Z."/>
            <person name="Zhou C."/>
            <person name="Zhu D."/>
            <person name="Lee S."/>
            <person name="Bess C."/>
            <person name="Blankenburg K."/>
            <person name="Forbes L."/>
            <person name="Fu Q."/>
            <person name="Gubbala S."/>
            <person name="Hirani K."/>
            <person name="Jayaseelan J.C."/>
            <person name="Lara F."/>
            <person name="Munidasa M."/>
            <person name="Palculict T."/>
            <person name="Patil S."/>
            <person name="Pu L.-L."/>
            <person name="Saada N."/>
            <person name="Tang L."/>
            <person name="Weissenberger G."/>
            <person name="Zhu Y."/>
            <person name="Hemphill L."/>
            <person name="Shang Y."/>
            <person name="Youmans B."/>
            <person name="Ayvaz T."/>
            <person name="Ross M."/>
            <person name="Santibanez J."/>
            <person name="Aqrawi P."/>
            <person name="Gross S."/>
            <person name="Joshi V."/>
            <person name="Fowler G."/>
            <person name="Nazareth L."/>
            <person name="Reid J."/>
            <person name="Worley K."/>
            <person name="Petrosino J."/>
            <person name="Highlander S."/>
            <person name="Gibbs R."/>
        </authorList>
    </citation>
    <scope>NUCLEOTIDE SEQUENCE [LARGE SCALE GENOMIC DNA]</scope>
    <source>
        <strain evidence="13 14">ATCC 49175</strain>
    </source>
</reference>
<keyword evidence="6 10" id="KW-0378">Hydrolase</keyword>
<dbReference type="AlphaFoldDB" id="C8NGQ1"/>
<dbReference type="GeneID" id="78411852"/>
<dbReference type="EC" id="3.6.1.-" evidence="10"/>
<dbReference type="InterPro" id="IPR030378">
    <property type="entry name" value="G_CP_dom"/>
</dbReference>
<evidence type="ECO:0000256" key="3">
    <source>
        <dbReference type="ARBA" id="ARBA00022723"/>
    </source>
</evidence>
<feature type="binding site" evidence="10">
    <location>
        <position position="246"/>
    </location>
    <ligand>
        <name>Zn(2+)</name>
        <dbReference type="ChEBI" id="CHEBI:29105"/>
    </ligand>
</feature>
<organism evidence="13 14">
    <name type="scientific">Granulicatella adiacens ATCC 49175</name>
    <dbReference type="NCBI Taxonomy" id="638301"/>
    <lineage>
        <taxon>Bacteria</taxon>
        <taxon>Bacillati</taxon>
        <taxon>Bacillota</taxon>
        <taxon>Bacilli</taxon>
        <taxon>Lactobacillales</taxon>
        <taxon>Carnobacteriaceae</taxon>
        <taxon>Granulicatella</taxon>
    </lineage>
</organism>
<keyword evidence="5 10" id="KW-0547">Nucleotide-binding</keyword>
<evidence type="ECO:0000259" key="11">
    <source>
        <dbReference type="PROSITE" id="PS50936"/>
    </source>
</evidence>
<feature type="domain" description="CP-type G" evidence="12">
    <location>
        <begin position="63"/>
        <end position="222"/>
    </location>
</feature>
<keyword evidence="9 10" id="KW-0342">GTP-binding</keyword>
<keyword evidence="14" id="KW-1185">Reference proteome</keyword>
<proteinExistence type="inferred from homology"/>
<dbReference type="RefSeq" id="WP_005607254.1">
    <property type="nucleotide sequence ID" value="NZ_CP102283.1"/>
</dbReference>
<feature type="binding site" evidence="10">
    <location>
        <position position="259"/>
    </location>
    <ligand>
        <name>Zn(2+)</name>
        <dbReference type="ChEBI" id="CHEBI:29105"/>
    </ligand>
</feature>
<evidence type="ECO:0000256" key="8">
    <source>
        <dbReference type="ARBA" id="ARBA00022884"/>
    </source>
</evidence>
<dbReference type="Gene3D" id="2.40.50.140">
    <property type="entry name" value="Nucleic acid-binding proteins"/>
    <property type="match status" value="1"/>
</dbReference>
<dbReference type="InterPro" id="IPR027417">
    <property type="entry name" value="P-loop_NTPase"/>
</dbReference>
<dbReference type="GO" id="GO:0046872">
    <property type="term" value="F:metal ion binding"/>
    <property type="evidence" value="ECO:0007669"/>
    <property type="project" value="UniProtKB-KW"/>
</dbReference>
<name>C8NGQ1_9LACT</name>
<dbReference type="PANTHER" id="PTHR32120">
    <property type="entry name" value="SMALL RIBOSOMAL SUBUNIT BIOGENESIS GTPASE RSGA"/>
    <property type="match status" value="1"/>
</dbReference>
<dbReference type="GO" id="GO:0019843">
    <property type="term" value="F:rRNA binding"/>
    <property type="evidence" value="ECO:0007669"/>
    <property type="project" value="UniProtKB-KW"/>
</dbReference>
<evidence type="ECO:0000256" key="10">
    <source>
        <dbReference type="HAMAP-Rule" id="MF_01820"/>
    </source>
</evidence>
<feature type="domain" description="EngC GTPase" evidence="11">
    <location>
        <begin position="72"/>
        <end position="220"/>
    </location>
</feature>
<dbReference type="SUPFAM" id="SSF52540">
    <property type="entry name" value="P-loop containing nucleoside triphosphate hydrolases"/>
    <property type="match status" value="1"/>
</dbReference>
<dbReference type="Pfam" id="PF16745">
    <property type="entry name" value="RsgA_N"/>
    <property type="match status" value="1"/>
</dbReference>
<evidence type="ECO:0000256" key="7">
    <source>
        <dbReference type="ARBA" id="ARBA00022833"/>
    </source>
</evidence>
<keyword evidence="1 10" id="KW-0963">Cytoplasm</keyword>
<comment type="subunit">
    <text evidence="10">Monomer. Associates with 30S ribosomal subunit, binds 16S rRNA.</text>
</comment>
<accession>C8NGQ1</accession>
<dbReference type="GO" id="GO:0005737">
    <property type="term" value="C:cytoplasm"/>
    <property type="evidence" value="ECO:0007669"/>
    <property type="project" value="UniProtKB-SubCell"/>
</dbReference>
<dbReference type="Gene3D" id="1.10.40.50">
    <property type="entry name" value="Probable gtpase engc, domain 3"/>
    <property type="match status" value="1"/>
</dbReference>
<dbReference type="GO" id="GO:0005525">
    <property type="term" value="F:GTP binding"/>
    <property type="evidence" value="ECO:0007669"/>
    <property type="project" value="UniProtKB-UniRule"/>
</dbReference>
<gene>
    <name evidence="10 13" type="primary">rsgA</name>
    <name evidence="13" type="ORF">HMPREF0444_1096</name>
</gene>
<evidence type="ECO:0000256" key="6">
    <source>
        <dbReference type="ARBA" id="ARBA00022801"/>
    </source>
</evidence>
<keyword evidence="7 10" id="KW-0862">Zinc</keyword>
<keyword evidence="2 10" id="KW-0690">Ribosome biogenesis</keyword>
<feature type="binding site" evidence="10">
    <location>
        <begin position="112"/>
        <end position="115"/>
    </location>
    <ligand>
        <name>GTP</name>
        <dbReference type="ChEBI" id="CHEBI:37565"/>
    </ligand>
</feature>
<evidence type="ECO:0000256" key="2">
    <source>
        <dbReference type="ARBA" id="ARBA00022517"/>
    </source>
</evidence>
<feature type="binding site" evidence="10">
    <location>
        <begin position="165"/>
        <end position="173"/>
    </location>
    <ligand>
        <name>GTP</name>
        <dbReference type="ChEBI" id="CHEBI:37565"/>
    </ligand>
</feature>
<evidence type="ECO:0000256" key="1">
    <source>
        <dbReference type="ARBA" id="ARBA00022490"/>
    </source>
</evidence>
<sequence length="296" mass="33703">MSQGVIIKALSGFYYIESDGIIYQTRARGVFRKRGQSPLVGDVVEFESSNLQEGTLTKILPRKNTIVRPPVANVDVGIIVMSAVEPEFSTHLVDRFLVYLEGLHVHPIIMVTKTDLLTAQGLEKLEEIRKNYQKIGYPVFFGQEVINDKTPFLEALKGQKVIFLGQSGVGKSTLLNEMIPELNQETGEISNALGRGRHTTRHVSLHEIEGVWIADTPGFSTVDFMGIEKEDLPHLFPEFVEVEHECKFRECSHQHEPNCSVIAAVESGDIWQERYDHYLNFYEELDQRKPVYKRKK</sequence>
<evidence type="ECO:0000313" key="13">
    <source>
        <dbReference type="EMBL" id="EEW36878.1"/>
    </source>
</evidence>
<evidence type="ECO:0000256" key="4">
    <source>
        <dbReference type="ARBA" id="ARBA00022730"/>
    </source>
</evidence>
<dbReference type="CDD" id="cd01854">
    <property type="entry name" value="YjeQ_EngC"/>
    <property type="match status" value="1"/>
</dbReference>
<protein>
    <recommendedName>
        <fullName evidence="10">Small ribosomal subunit biogenesis GTPase RsgA</fullName>
        <ecNumber evidence="10">3.6.1.-</ecNumber>
    </recommendedName>
</protein>
<dbReference type="SUPFAM" id="SSF50249">
    <property type="entry name" value="Nucleic acid-binding proteins"/>
    <property type="match status" value="1"/>
</dbReference>
<dbReference type="NCBIfam" id="TIGR00157">
    <property type="entry name" value="ribosome small subunit-dependent GTPase A"/>
    <property type="match status" value="1"/>
</dbReference>
<dbReference type="Proteomes" id="UP000005926">
    <property type="component" value="Unassembled WGS sequence"/>
</dbReference>
<comment type="caution">
    <text evidence="13">The sequence shown here is derived from an EMBL/GenBank/DDBJ whole genome shotgun (WGS) entry which is preliminary data.</text>
</comment>
<keyword evidence="3 10" id="KW-0479">Metal-binding</keyword>
<feature type="binding site" evidence="10">
    <location>
        <position position="253"/>
    </location>
    <ligand>
        <name>Zn(2+)</name>
        <dbReference type="ChEBI" id="CHEBI:29105"/>
    </ligand>
</feature>
<feature type="binding site" evidence="10">
    <location>
        <position position="251"/>
    </location>
    <ligand>
        <name>Zn(2+)</name>
        <dbReference type="ChEBI" id="CHEBI:29105"/>
    </ligand>
</feature>
<dbReference type="Gene3D" id="3.40.50.300">
    <property type="entry name" value="P-loop containing nucleotide triphosphate hydrolases"/>
    <property type="match status" value="1"/>
</dbReference>
<evidence type="ECO:0000256" key="9">
    <source>
        <dbReference type="ARBA" id="ARBA00023134"/>
    </source>
</evidence>
<dbReference type="GO" id="GO:0003924">
    <property type="term" value="F:GTPase activity"/>
    <property type="evidence" value="ECO:0007669"/>
    <property type="project" value="UniProtKB-UniRule"/>
</dbReference>
<dbReference type="PROSITE" id="PS50936">
    <property type="entry name" value="ENGC_GTPASE"/>
    <property type="match status" value="1"/>
</dbReference>
<comment type="similarity">
    <text evidence="10">Belongs to the TRAFAC class YlqF/YawG GTPase family. RsgA subfamily.</text>
</comment>
<dbReference type="Pfam" id="PF03193">
    <property type="entry name" value="RsgA_GTPase"/>
    <property type="match status" value="1"/>
</dbReference>
<comment type="cofactor">
    <cofactor evidence="10">
        <name>Zn(2+)</name>
        <dbReference type="ChEBI" id="CHEBI:29105"/>
    </cofactor>
    <text evidence="10">Binds 1 zinc ion per subunit.</text>
</comment>
<comment type="function">
    <text evidence="10">One of several proteins that assist in the late maturation steps of the functional core of the 30S ribosomal subunit. Helps release RbfA from mature subunits. May play a role in the assembly of ribosomal proteins into the subunit. Circularly permuted GTPase that catalyzes slow GTP hydrolysis, GTPase activity is stimulated by the 30S ribosomal subunit.</text>
</comment>
<dbReference type="STRING" id="638301.HMPREF0444_1096"/>
<keyword evidence="4 10" id="KW-0699">rRNA-binding</keyword>
<dbReference type="GO" id="GO:0042274">
    <property type="term" value="P:ribosomal small subunit biogenesis"/>
    <property type="evidence" value="ECO:0007669"/>
    <property type="project" value="UniProtKB-UniRule"/>
</dbReference>
<evidence type="ECO:0000256" key="5">
    <source>
        <dbReference type="ARBA" id="ARBA00022741"/>
    </source>
</evidence>
<dbReference type="HAMAP" id="MF_01820">
    <property type="entry name" value="GTPase_RsgA"/>
    <property type="match status" value="1"/>
</dbReference>